<gene>
    <name evidence="3" type="ORF">SNR37_001424</name>
</gene>
<proteinExistence type="predicted"/>
<evidence type="ECO:0000256" key="1">
    <source>
        <dbReference type="SAM" id="SignalP"/>
    </source>
</evidence>
<evidence type="ECO:0000313" key="4">
    <source>
        <dbReference type="Proteomes" id="UP001310248"/>
    </source>
</evidence>
<dbReference type="InterPro" id="IPR013990">
    <property type="entry name" value="WHy-dom"/>
</dbReference>
<protein>
    <submittedName>
        <fullName evidence="3">LEA type 2 family protein</fullName>
    </submittedName>
</protein>
<dbReference type="EMBL" id="JAYDYW010000017">
    <property type="protein sequence ID" value="MEE1676097.1"/>
    <property type="molecule type" value="Genomic_DNA"/>
</dbReference>
<evidence type="ECO:0000259" key="2">
    <source>
        <dbReference type="SMART" id="SM00769"/>
    </source>
</evidence>
<comment type="caution">
    <text evidence="3">The sequence shown here is derived from an EMBL/GenBank/DDBJ whole genome shotgun (WGS) entry which is preliminary data.</text>
</comment>
<dbReference type="Gene3D" id="2.60.40.1820">
    <property type="match status" value="1"/>
</dbReference>
<name>A0ABU7GA95_9ALTE</name>
<dbReference type="SUPFAM" id="SSF117070">
    <property type="entry name" value="LEA14-like"/>
    <property type="match status" value="1"/>
</dbReference>
<reference evidence="4" key="1">
    <citation type="submission" date="2023-07" db="EMBL/GenBank/DDBJ databases">
        <title>Draft genome sequence of Agarivorans aestuarii strain ZMCS4, a CAZymes producing bacteria isolated from the marine brown algae Clodostephus spongiosus.</title>
        <authorList>
            <person name="Lorente B."/>
            <person name="Cabral C."/>
            <person name="Frias J."/>
            <person name="Faria J."/>
            <person name="Toubarro D."/>
        </authorList>
    </citation>
    <scope>NUCLEOTIDE SEQUENCE [LARGE SCALE GENOMIC DNA]</scope>
    <source>
        <strain evidence="4">ZMCS4</strain>
    </source>
</reference>
<dbReference type="Proteomes" id="UP001310248">
    <property type="component" value="Unassembled WGS sequence"/>
</dbReference>
<feature type="domain" description="Water stress and hypersensitive response" evidence="2">
    <location>
        <begin position="31"/>
        <end position="151"/>
    </location>
</feature>
<keyword evidence="4" id="KW-1185">Reference proteome</keyword>
<dbReference type="Pfam" id="PF03168">
    <property type="entry name" value="LEA_2"/>
    <property type="match status" value="1"/>
</dbReference>
<feature type="signal peptide" evidence="1">
    <location>
        <begin position="1"/>
        <end position="19"/>
    </location>
</feature>
<accession>A0ABU7GA95</accession>
<dbReference type="InterPro" id="IPR004864">
    <property type="entry name" value="LEA_2"/>
</dbReference>
<feature type="chain" id="PRO_5047456363" evidence="1">
    <location>
        <begin position="20"/>
        <end position="164"/>
    </location>
</feature>
<dbReference type="RefSeq" id="WP_163134253.1">
    <property type="nucleotide sequence ID" value="NZ_JAYDYW010000017.1"/>
</dbReference>
<sequence>MRQALINTFILSASLWLIACSSMVPNDPPKVNLVSVVPTAGDSMTPSFDINLRVVNPNKQALSLAGAVYTLSLNGHEIVTGATSDLPEVPGYGEANFTLPAQANLIATFRLLSSFVALKSPELDYKVDVKLDIGSLWPAVNLTEKGTFKLEDLGQQISSSVQSL</sequence>
<dbReference type="SMART" id="SM00769">
    <property type="entry name" value="WHy"/>
    <property type="match status" value="1"/>
</dbReference>
<organism evidence="3 4">
    <name type="scientific">Agarivorans aestuarii</name>
    <dbReference type="NCBI Taxonomy" id="1563703"/>
    <lineage>
        <taxon>Bacteria</taxon>
        <taxon>Pseudomonadati</taxon>
        <taxon>Pseudomonadota</taxon>
        <taxon>Gammaproteobacteria</taxon>
        <taxon>Alteromonadales</taxon>
        <taxon>Alteromonadaceae</taxon>
        <taxon>Agarivorans</taxon>
    </lineage>
</organism>
<dbReference type="PROSITE" id="PS51257">
    <property type="entry name" value="PROKAR_LIPOPROTEIN"/>
    <property type="match status" value="1"/>
</dbReference>
<keyword evidence="1" id="KW-0732">Signal</keyword>
<evidence type="ECO:0000313" key="3">
    <source>
        <dbReference type="EMBL" id="MEE1676097.1"/>
    </source>
</evidence>